<dbReference type="GO" id="GO:0004553">
    <property type="term" value="F:hydrolase activity, hydrolyzing O-glycosyl compounds"/>
    <property type="evidence" value="ECO:0007669"/>
    <property type="project" value="InterPro"/>
</dbReference>
<comment type="caution">
    <text evidence="2">The sequence shown here is derived from an EMBL/GenBank/DDBJ whole genome shotgun (WGS) entry which is preliminary data.</text>
</comment>
<dbReference type="CDD" id="cd14667">
    <property type="entry name" value="3D_containing_proteins"/>
    <property type="match status" value="1"/>
</dbReference>
<sequence>MHAREKREVIVTRQPVNQFLLRGTADPVSDLDFGIPLDANGVPVKYKKLLTNQICTGYSAGRGSYGASRMTLHDGYVAVRAGEIPYGTKMYITSPDNSFVYGFAIAADTGIGLMQNVIDFDLYYETYVESCLNGRKYLNVYILE</sequence>
<evidence type="ECO:0000313" key="2">
    <source>
        <dbReference type="EMBL" id="MPN49379.1"/>
    </source>
</evidence>
<accession>A0A645IFX4</accession>
<proteinExistence type="predicted"/>
<protein>
    <recommendedName>
        <fullName evidence="1">3D domain-containing protein</fullName>
    </recommendedName>
</protein>
<dbReference type="Pfam" id="PF06725">
    <property type="entry name" value="3D"/>
    <property type="match status" value="1"/>
</dbReference>
<gene>
    <name evidence="2" type="ORF">SDC9_196999</name>
</gene>
<evidence type="ECO:0000259" key="1">
    <source>
        <dbReference type="Pfam" id="PF06725"/>
    </source>
</evidence>
<dbReference type="GO" id="GO:0019867">
    <property type="term" value="C:outer membrane"/>
    <property type="evidence" value="ECO:0007669"/>
    <property type="project" value="InterPro"/>
</dbReference>
<organism evidence="2">
    <name type="scientific">bioreactor metagenome</name>
    <dbReference type="NCBI Taxonomy" id="1076179"/>
    <lineage>
        <taxon>unclassified sequences</taxon>
        <taxon>metagenomes</taxon>
        <taxon>ecological metagenomes</taxon>
    </lineage>
</organism>
<reference evidence="2" key="1">
    <citation type="submission" date="2019-08" db="EMBL/GenBank/DDBJ databases">
        <authorList>
            <person name="Kucharzyk K."/>
            <person name="Murdoch R.W."/>
            <person name="Higgins S."/>
            <person name="Loffler F."/>
        </authorList>
    </citation>
    <scope>NUCLEOTIDE SEQUENCE</scope>
</reference>
<dbReference type="GO" id="GO:0009254">
    <property type="term" value="P:peptidoglycan turnover"/>
    <property type="evidence" value="ECO:0007669"/>
    <property type="project" value="InterPro"/>
</dbReference>
<name>A0A645IFX4_9ZZZZ</name>
<dbReference type="InterPro" id="IPR059180">
    <property type="entry name" value="3D_YorM"/>
</dbReference>
<feature type="domain" description="3D" evidence="1">
    <location>
        <begin position="78"/>
        <end position="144"/>
    </location>
</feature>
<dbReference type="InterPro" id="IPR010611">
    <property type="entry name" value="3D_dom"/>
</dbReference>
<dbReference type="EMBL" id="VSSQ01112576">
    <property type="protein sequence ID" value="MPN49379.1"/>
    <property type="molecule type" value="Genomic_DNA"/>
</dbReference>
<dbReference type="AlphaFoldDB" id="A0A645IFX4"/>